<dbReference type="STRING" id="1184267.A11Q_1446"/>
<feature type="domain" description="Glycosyltransferase 2-like" evidence="2">
    <location>
        <begin position="20"/>
        <end position="150"/>
    </location>
</feature>
<dbReference type="HOGENOM" id="CLU_065962_0_0_7"/>
<keyword evidence="3" id="KW-0808">Transferase</keyword>
<proteinExistence type="inferred from homology"/>
<dbReference type="SUPFAM" id="SSF53448">
    <property type="entry name" value="Nucleotide-diphospho-sugar transferases"/>
    <property type="match status" value="1"/>
</dbReference>
<dbReference type="CDD" id="cd02511">
    <property type="entry name" value="Beta4Glucosyltransferase"/>
    <property type="match status" value="1"/>
</dbReference>
<evidence type="ECO:0000313" key="4">
    <source>
        <dbReference type="Proteomes" id="UP000012040"/>
    </source>
</evidence>
<dbReference type="PANTHER" id="PTHR43630">
    <property type="entry name" value="POLY-BETA-1,6-N-ACETYL-D-GLUCOSAMINE SYNTHASE"/>
    <property type="match status" value="1"/>
</dbReference>
<comment type="similarity">
    <text evidence="1">Belongs to the glycosyltransferase 2 family. WaaE/KdtX subfamily.</text>
</comment>
<dbReference type="KEGG" id="bex:A11Q_1446"/>
<dbReference type="GO" id="GO:0016740">
    <property type="term" value="F:transferase activity"/>
    <property type="evidence" value="ECO:0007669"/>
    <property type="project" value="UniProtKB-KW"/>
</dbReference>
<evidence type="ECO:0000313" key="3">
    <source>
        <dbReference type="EMBL" id="AGH95662.1"/>
    </source>
</evidence>
<dbReference type="PATRIC" id="fig|1184267.3.peg.1465"/>
<evidence type="ECO:0000259" key="2">
    <source>
        <dbReference type="Pfam" id="PF00535"/>
    </source>
</evidence>
<dbReference type="Gene3D" id="3.90.550.10">
    <property type="entry name" value="Spore Coat Polysaccharide Biosynthesis Protein SpsA, Chain A"/>
    <property type="match status" value="1"/>
</dbReference>
<evidence type="ECO:0000256" key="1">
    <source>
        <dbReference type="ARBA" id="ARBA00038494"/>
    </source>
</evidence>
<dbReference type="Pfam" id="PF00535">
    <property type="entry name" value="Glycos_transf_2"/>
    <property type="match status" value="1"/>
</dbReference>
<dbReference type="PANTHER" id="PTHR43630:SF2">
    <property type="entry name" value="GLYCOSYLTRANSFERASE"/>
    <property type="match status" value="1"/>
</dbReference>
<dbReference type="Proteomes" id="UP000012040">
    <property type="component" value="Chromosome"/>
</dbReference>
<dbReference type="InterPro" id="IPR001173">
    <property type="entry name" value="Glyco_trans_2-like"/>
</dbReference>
<accession>M4V8E3</accession>
<name>M4V8E3_9BACT</name>
<keyword evidence="4" id="KW-1185">Reference proteome</keyword>
<gene>
    <name evidence="3" type="ORF">A11Q_1446</name>
</gene>
<sequence>MKGCDIKNVSEQKIKIPITVTLIALNEERNIQRALSSVQWAEDIVVYDSGSTDNTIEIAKKMGARVVQGEWLGFGPSKRMAVQNAHCDWILSLDCDEEVDMALQQEIQKRLPDLNPKVAYKVPRLSYHMKRWIRHGGWYPDYQIRLFNRKFANWNEAKIHEKVEASSYEKFVSHLNHYVFLNVADQVRTNNKYSSLQAQEMWDRGKRFSLFHFLTKPYVKFVECYFWKLGLLDGWAGYVIARNAAYSVYLKWVKLKELEG</sequence>
<dbReference type="eggNOG" id="COG0463">
    <property type="taxonomic scope" value="Bacteria"/>
</dbReference>
<organism evidence="3 4">
    <name type="scientific">Pseudobdellovibrio exovorus JSS</name>
    <dbReference type="NCBI Taxonomy" id="1184267"/>
    <lineage>
        <taxon>Bacteria</taxon>
        <taxon>Pseudomonadati</taxon>
        <taxon>Bdellovibrionota</taxon>
        <taxon>Bdellovibrionia</taxon>
        <taxon>Bdellovibrionales</taxon>
        <taxon>Pseudobdellovibrionaceae</taxon>
        <taxon>Pseudobdellovibrio</taxon>
    </lineage>
</organism>
<reference evidence="3 4" key="1">
    <citation type="journal article" date="2013" name="ISME J.">
        <title>By their genes ye shall know them: genomic signatures of predatory bacteria.</title>
        <authorList>
            <person name="Pasternak Z."/>
            <person name="Pietrokovski S."/>
            <person name="Rotem O."/>
            <person name="Gophna U."/>
            <person name="Lurie-Weinberger M.N."/>
            <person name="Jurkevitch E."/>
        </authorList>
    </citation>
    <scope>NUCLEOTIDE SEQUENCE [LARGE SCALE GENOMIC DNA]</scope>
    <source>
        <strain evidence="3 4">JSS</strain>
    </source>
</reference>
<dbReference type="EMBL" id="CP003537">
    <property type="protein sequence ID" value="AGH95662.1"/>
    <property type="molecule type" value="Genomic_DNA"/>
</dbReference>
<protein>
    <submittedName>
        <fullName evidence="3">Putative glycosyl transferase</fullName>
    </submittedName>
</protein>
<dbReference type="AlphaFoldDB" id="M4V8E3"/>
<dbReference type="InterPro" id="IPR029044">
    <property type="entry name" value="Nucleotide-diphossugar_trans"/>
</dbReference>